<dbReference type="GO" id="GO:1990269">
    <property type="term" value="F:RNA polymerase II C-terminal domain phosphoserine binding"/>
    <property type="evidence" value="ECO:0007669"/>
    <property type="project" value="TreeGrafter"/>
</dbReference>
<reference evidence="2 3" key="1">
    <citation type="submission" date="2019-02" db="EMBL/GenBank/DDBJ databases">
        <title>Genome sequencing of the rare red list fungi Dentipellis fragilis.</title>
        <authorList>
            <person name="Buettner E."/>
            <person name="Kellner H."/>
        </authorList>
    </citation>
    <scope>NUCLEOTIDE SEQUENCE [LARGE SCALE GENOMIC DNA]</scope>
    <source>
        <strain evidence="2 3">DSM 105465</strain>
    </source>
</reference>
<dbReference type="OrthoDB" id="20844at2759"/>
<protein>
    <submittedName>
        <fullName evidence="2">Uncharacterized protein</fullName>
    </submittedName>
</protein>
<sequence length="283" mass="31783">MRDDCLEERKVNFRRRPSHASTRVGTWWRVAARTVRSRRLLQLIQPSMSSLAGALEEPLHHHHQLASDVDMAPPEDSVPQPGLDAGTAPQDEEMGDLFGEEDDVDYVKHEQAQSVPAALSAPDTKSPTPSSPLPDGLSSPDRRQRQALEYEEEEEPNELVEHRLEAAVAIPNVPVPKSSDDQHWVIRMPNFVKVDSKPFHPDTYIGPEHEDTNLLQGSRERDMGIKLTVENTVRWRWVKDQESHDVCDVSRISVSRVQLTHYPLPLPSGGSPTLVLFAGRTAL</sequence>
<gene>
    <name evidence="2" type="ORF">EVG20_g8809</name>
</gene>
<accession>A0A4Y9Y5P2</accession>
<dbReference type="AlphaFoldDB" id="A0A4Y9Y5P2"/>
<dbReference type="Pfam" id="PF04004">
    <property type="entry name" value="Leo1"/>
    <property type="match status" value="1"/>
</dbReference>
<dbReference type="GO" id="GO:0016593">
    <property type="term" value="C:Cdc73/Paf1 complex"/>
    <property type="evidence" value="ECO:0007669"/>
    <property type="project" value="InterPro"/>
</dbReference>
<evidence type="ECO:0000313" key="2">
    <source>
        <dbReference type="EMBL" id="TFY56751.1"/>
    </source>
</evidence>
<dbReference type="PANTHER" id="PTHR23146">
    <property type="entry name" value="LEO1 PROTEIN"/>
    <property type="match status" value="1"/>
</dbReference>
<proteinExistence type="predicted"/>
<feature type="compositionally biased region" description="Acidic residues" evidence="1">
    <location>
        <begin position="149"/>
        <end position="158"/>
    </location>
</feature>
<dbReference type="STRING" id="205917.A0A4Y9Y5P2"/>
<dbReference type="EMBL" id="SEOQ01000802">
    <property type="protein sequence ID" value="TFY56751.1"/>
    <property type="molecule type" value="Genomic_DNA"/>
</dbReference>
<evidence type="ECO:0000256" key="1">
    <source>
        <dbReference type="SAM" id="MobiDB-lite"/>
    </source>
</evidence>
<comment type="caution">
    <text evidence="2">The sequence shown here is derived from an EMBL/GenBank/DDBJ whole genome shotgun (WGS) entry which is preliminary data.</text>
</comment>
<organism evidence="2 3">
    <name type="scientific">Dentipellis fragilis</name>
    <dbReference type="NCBI Taxonomy" id="205917"/>
    <lineage>
        <taxon>Eukaryota</taxon>
        <taxon>Fungi</taxon>
        <taxon>Dikarya</taxon>
        <taxon>Basidiomycota</taxon>
        <taxon>Agaricomycotina</taxon>
        <taxon>Agaricomycetes</taxon>
        <taxon>Russulales</taxon>
        <taxon>Hericiaceae</taxon>
        <taxon>Dentipellis</taxon>
    </lineage>
</organism>
<dbReference type="Proteomes" id="UP000298327">
    <property type="component" value="Unassembled WGS sequence"/>
</dbReference>
<feature type="region of interest" description="Disordered" evidence="1">
    <location>
        <begin position="112"/>
        <end position="159"/>
    </location>
</feature>
<feature type="region of interest" description="Disordered" evidence="1">
    <location>
        <begin position="69"/>
        <end position="95"/>
    </location>
</feature>
<dbReference type="InterPro" id="IPR007149">
    <property type="entry name" value="Leo1"/>
</dbReference>
<dbReference type="GO" id="GO:0032968">
    <property type="term" value="P:positive regulation of transcription elongation by RNA polymerase II"/>
    <property type="evidence" value="ECO:0007669"/>
    <property type="project" value="TreeGrafter"/>
</dbReference>
<keyword evidence="3" id="KW-1185">Reference proteome</keyword>
<evidence type="ECO:0000313" key="3">
    <source>
        <dbReference type="Proteomes" id="UP000298327"/>
    </source>
</evidence>
<dbReference type="PANTHER" id="PTHR23146:SF0">
    <property type="entry name" value="RNA POLYMERASE-ASSOCIATED PROTEIN LEO1"/>
    <property type="match status" value="1"/>
</dbReference>
<dbReference type="GO" id="GO:0006368">
    <property type="term" value="P:transcription elongation by RNA polymerase II"/>
    <property type="evidence" value="ECO:0007669"/>
    <property type="project" value="InterPro"/>
</dbReference>
<name>A0A4Y9Y5P2_9AGAM</name>